<evidence type="ECO:0000259" key="7">
    <source>
        <dbReference type="Pfam" id="PF03160"/>
    </source>
</evidence>
<evidence type="ECO:0000256" key="1">
    <source>
        <dbReference type="ARBA" id="ARBA00022729"/>
    </source>
</evidence>
<evidence type="ECO:0000256" key="5">
    <source>
        <dbReference type="SAM" id="Phobius"/>
    </source>
</evidence>
<dbReference type="NCBIfam" id="TIGR04174">
    <property type="entry name" value="IPTL_CTERM"/>
    <property type="match status" value="1"/>
</dbReference>
<dbReference type="GO" id="GO:0016020">
    <property type="term" value="C:membrane"/>
    <property type="evidence" value="ECO:0007669"/>
    <property type="project" value="InterPro"/>
</dbReference>
<keyword evidence="5" id="KW-0812">Transmembrane</keyword>
<feature type="chain" id="PRO_5043903334" evidence="6">
    <location>
        <begin position="22"/>
        <end position="532"/>
    </location>
</feature>
<feature type="signal peptide" evidence="6">
    <location>
        <begin position="1"/>
        <end position="21"/>
    </location>
</feature>
<dbReference type="AlphaFoldDB" id="A0AAW9RE48"/>
<keyword evidence="1 6" id="KW-0732">Signal</keyword>
<feature type="domain" description="Calx-beta" evidence="7">
    <location>
        <begin position="28"/>
        <end position="142"/>
    </location>
</feature>
<dbReference type="GO" id="GO:0007154">
    <property type="term" value="P:cell communication"/>
    <property type="evidence" value="ECO:0007669"/>
    <property type="project" value="InterPro"/>
</dbReference>
<name>A0AAW9RE48_9GAMM</name>
<sequence length="532" mass="56805">MNAIKKITLISAVLMSANAWASVEIVGFTVNESAGTGTWDVTVTPGQENPAGAGVDVQLDYQTRDGTAEDENGDDDYKSKSGTLDFSSDSTQQITIDIVQDTKIEGDETLYVDLFETPGVKENPAGPAEPAATGTGTIIDDDVTLTVLVQFPGGDNPPVEIFLDCNGNGTIDDDTKPVVGGMVTFDVTNYTDPLNCTAVPVNTPSGYAVSSSDCDPGLDDQNTQCNIAFAETRVTFTVQKLFMDGNDNTDVELNISCNTGLPLDQSRTATLKPGPLGSPQTYEVEFVVQDFDDGELDCTVWETPVPGYIPSYNCDNDVGGTCDAGDEFDVYSGAFIDGDVDDYFDGPCVYENLSPSGGADQSNWDTLCVIRNYPAPVEVEIDKLWVIEGSSTLDGINPDFQVFLGCDSQIIDADIGSVSPEPPAESPQGGAYPYWVEFDVNFLAEPTDLALYASVIPGYPSSSCTVDETVWDPAVEVDNNCGTFEISVGNGRQCTITNTVFYEGIPTLNQYGLALLALLMLGVGFVGFRRFA</sequence>
<evidence type="ECO:0000259" key="8">
    <source>
        <dbReference type="Pfam" id="PF18203"/>
    </source>
</evidence>
<keyword evidence="5" id="KW-1133">Transmembrane helix</keyword>
<gene>
    <name evidence="9" type="ORF">V3330_08620</name>
</gene>
<organism evidence="9 10">
    <name type="scientific">Elongatibacter sediminis</name>
    <dbReference type="NCBI Taxonomy" id="3119006"/>
    <lineage>
        <taxon>Bacteria</taxon>
        <taxon>Pseudomonadati</taxon>
        <taxon>Pseudomonadota</taxon>
        <taxon>Gammaproteobacteria</taxon>
        <taxon>Chromatiales</taxon>
        <taxon>Wenzhouxiangellaceae</taxon>
        <taxon>Elongatibacter</taxon>
    </lineage>
</organism>
<evidence type="ECO:0000256" key="6">
    <source>
        <dbReference type="SAM" id="SignalP"/>
    </source>
</evidence>
<evidence type="ECO:0000256" key="4">
    <source>
        <dbReference type="SAM" id="MobiDB-lite"/>
    </source>
</evidence>
<evidence type="ECO:0000256" key="2">
    <source>
        <dbReference type="ARBA" id="ARBA00022737"/>
    </source>
</evidence>
<evidence type="ECO:0000256" key="3">
    <source>
        <dbReference type="ARBA" id="ARBA00022837"/>
    </source>
</evidence>
<dbReference type="RefSeq" id="WP_354695009.1">
    <property type="nucleotide sequence ID" value="NZ_JAZHOG010000005.1"/>
</dbReference>
<dbReference type="EMBL" id="JAZHOG010000005">
    <property type="protein sequence ID" value="MEJ8567684.1"/>
    <property type="molecule type" value="Genomic_DNA"/>
</dbReference>
<accession>A0AAW9RE48</accession>
<evidence type="ECO:0000313" key="9">
    <source>
        <dbReference type="EMBL" id="MEJ8567684.1"/>
    </source>
</evidence>
<dbReference type="Pfam" id="PF18203">
    <property type="entry name" value="IPTL-CTERM"/>
    <property type="match status" value="1"/>
</dbReference>
<feature type="transmembrane region" description="Helical" evidence="5">
    <location>
        <begin position="511"/>
        <end position="528"/>
    </location>
</feature>
<keyword evidence="10" id="KW-1185">Reference proteome</keyword>
<feature type="domain" description="IPTL-CTERM protein sorting" evidence="8">
    <location>
        <begin position="505"/>
        <end position="530"/>
    </location>
</feature>
<dbReference type="InterPro" id="IPR003644">
    <property type="entry name" value="Calx_beta"/>
</dbReference>
<feature type="region of interest" description="Disordered" evidence="4">
    <location>
        <begin position="65"/>
        <end position="86"/>
    </location>
</feature>
<reference evidence="9 10" key="1">
    <citation type="submission" date="2024-02" db="EMBL/GenBank/DDBJ databases">
        <title>A novel Wenzhouxiangellaceae bacterium, isolated from coastal sediments.</title>
        <authorList>
            <person name="Du Z.-J."/>
            <person name="Ye Y.-Q."/>
            <person name="Zhang X.-Y."/>
        </authorList>
    </citation>
    <scope>NUCLEOTIDE SEQUENCE [LARGE SCALE GENOMIC DNA]</scope>
    <source>
        <strain evidence="9 10">CH-27</strain>
    </source>
</reference>
<dbReference type="Proteomes" id="UP001359886">
    <property type="component" value="Unassembled WGS sequence"/>
</dbReference>
<dbReference type="SUPFAM" id="SSF141072">
    <property type="entry name" value="CalX-like"/>
    <property type="match status" value="1"/>
</dbReference>
<evidence type="ECO:0000313" key="10">
    <source>
        <dbReference type="Proteomes" id="UP001359886"/>
    </source>
</evidence>
<dbReference type="InterPro" id="IPR038081">
    <property type="entry name" value="CalX-like_sf"/>
</dbReference>
<proteinExistence type="predicted"/>
<keyword evidence="5" id="KW-0472">Membrane</keyword>
<protein>
    <submittedName>
        <fullName evidence="9">IPTL-CTERM sorting domain-containing protein</fullName>
    </submittedName>
</protein>
<comment type="caution">
    <text evidence="9">The sequence shown here is derived from an EMBL/GenBank/DDBJ whole genome shotgun (WGS) entry which is preliminary data.</text>
</comment>
<dbReference type="Pfam" id="PF03160">
    <property type="entry name" value="Calx-beta"/>
    <property type="match status" value="1"/>
</dbReference>
<keyword evidence="3" id="KW-0106">Calcium</keyword>
<keyword evidence="2" id="KW-0677">Repeat</keyword>
<dbReference type="Gene3D" id="2.60.40.2030">
    <property type="match status" value="1"/>
</dbReference>
<dbReference type="InterPro" id="IPR026442">
    <property type="entry name" value="IPTL_CTERM"/>
</dbReference>